<comment type="catalytic activity">
    <reaction evidence="1">
        <text>Thiol-dependent hydrolysis of ester, thioester, amide, peptide and isopeptide bonds formed by the C-terminal Gly of ubiquitin (a 76-residue protein attached to proteins as an intracellular targeting signal).</text>
        <dbReference type="EC" id="3.4.19.12"/>
    </reaction>
</comment>
<dbReference type="OrthoDB" id="5987745at2759"/>
<evidence type="ECO:0000256" key="7">
    <source>
        <dbReference type="ARBA" id="ARBA00022807"/>
    </source>
</evidence>
<proteinExistence type="inferred from homology"/>
<evidence type="ECO:0000256" key="13">
    <source>
        <dbReference type="SAM" id="MobiDB-lite"/>
    </source>
</evidence>
<dbReference type="EC" id="3.4.19.12" evidence="3"/>
<evidence type="ECO:0000256" key="1">
    <source>
        <dbReference type="ARBA" id="ARBA00000707"/>
    </source>
</evidence>
<keyword evidence="4" id="KW-0645">Protease</keyword>
<evidence type="ECO:0000256" key="4">
    <source>
        <dbReference type="ARBA" id="ARBA00022670"/>
    </source>
</evidence>
<keyword evidence="7" id="KW-0788">Thiol protease</keyword>
<evidence type="ECO:0000256" key="11">
    <source>
        <dbReference type="ARBA" id="ARBA00042420"/>
    </source>
</evidence>
<organism evidence="15 16">
    <name type="scientific">Thelohanellus kitauei</name>
    <name type="common">Myxosporean</name>
    <dbReference type="NCBI Taxonomy" id="669202"/>
    <lineage>
        <taxon>Eukaryota</taxon>
        <taxon>Metazoa</taxon>
        <taxon>Cnidaria</taxon>
        <taxon>Myxozoa</taxon>
        <taxon>Myxosporea</taxon>
        <taxon>Bivalvulida</taxon>
        <taxon>Platysporina</taxon>
        <taxon>Myxobolidae</taxon>
        <taxon>Thelohanellus</taxon>
    </lineage>
</organism>
<dbReference type="InterPro" id="IPR028889">
    <property type="entry name" value="USP"/>
</dbReference>
<evidence type="ECO:0000256" key="10">
    <source>
        <dbReference type="ARBA" id="ARBA00042154"/>
    </source>
</evidence>
<comment type="similarity">
    <text evidence="2">Belongs to the peptidase C19 family.</text>
</comment>
<dbReference type="PROSITE" id="PS00973">
    <property type="entry name" value="USP_2"/>
    <property type="match status" value="1"/>
</dbReference>
<dbReference type="GO" id="GO:0016579">
    <property type="term" value="P:protein deubiquitination"/>
    <property type="evidence" value="ECO:0007669"/>
    <property type="project" value="InterPro"/>
</dbReference>
<evidence type="ECO:0000259" key="14">
    <source>
        <dbReference type="PROSITE" id="PS50235"/>
    </source>
</evidence>
<protein>
    <recommendedName>
        <fullName evidence="8">Ubiquitin carboxyl-terminal hydrolase 36</fullName>
        <ecNumber evidence="3">3.4.19.12</ecNumber>
    </recommendedName>
    <alternativeName>
        <fullName evidence="11">Deubiquitinating enzyme 36</fullName>
    </alternativeName>
    <alternativeName>
        <fullName evidence="10">Protein scrawny</fullName>
    </alternativeName>
    <alternativeName>
        <fullName evidence="9">Ubiquitin thioesterase 36</fullName>
    </alternativeName>
    <alternativeName>
        <fullName evidence="12">Ubiquitin-specific-processing protease 36</fullName>
    </alternativeName>
</protein>
<dbReference type="PANTHER" id="PTHR24006:SF758">
    <property type="entry name" value="UBIQUITIN CARBOXYL-TERMINAL HYDROLASE 36"/>
    <property type="match status" value="1"/>
</dbReference>
<dbReference type="GO" id="GO:0004843">
    <property type="term" value="F:cysteine-type deubiquitinase activity"/>
    <property type="evidence" value="ECO:0007669"/>
    <property type="project" value="UniProtKB-EC"/>
</dbReference>
<evidence type="ECO:0000313" key="15">
    <source>
        <dbReference type="EMBL" id="KII64621.1"/>
    </source>
</evidence>
<dbReference type="GO" id="GO:0005634">
    <property type="term" value="C:nucleus"/>
    <property type="evidence" value="ECO:0007669"/>
    <property type="project" value="TreeGrafter"/>
</dbReference>
<dbReference type="AlphaFoldDB" id="A0A0C2MC92"/>
<evidence type="ECO:0000256" key="5">
    <source>
        <dbReference type="ARBA" id="ARBA00022786"/>
    </source>
</evidence>
<dbReference type="Proteomes" id="UP000031668">
    <property type="component" value="Unassembled WGS sequence"/>
</dbReference>
<dbReference type="PROSITE" id="PS50235">
    <property type="entry name" value="USP_3"/>
    <property type="match status" value="1"/>
</dbReference>
<dbReference type="InterPro" id="IPR018200">
    <property type="entry name" value="USP_CS"/>
</dbReference>
<evidence type="ECO:0000256" key="3">
    <source>
        <dbReference type="ARBA" id="ARBA00012759"/>
    </source>
</evidence>
<dbReference type="InterPro" id="IPR050164">
    <property type="entry name" value="Peptidase_C19"/>
</dbReference>
<sequence length="416" mass="48341">MNSRKSGSVSPHRISSHISEISKELHKGRQEDAHEFLLALLNHSREHFTIPKGLDRYTYCTQFIDHIFGGWTRNTVTFDGCAHKSVSFDPFLVLHLDIEGCRTIYDSLNNFCSDQPIHGGTIECDSCKTKRHGTLRQEIYQPSRFMIFQLQRFKRKSWFISKNDKFVKYFKTLKFPCYTQDDDEEITFHLYGVIVHLGGGCNSGHYFAYAQSQCGLWYRLDDTSVSVVNINEVLEQHAYLLFYRREDINGSSKDDPRHSLTSNVDDANLDKLTTKNPRERFKLDSDTDSSNQRSLSFDDLYGEQFSAMDNKYHLNGSRNITVAKWDTKNNAKIDYNENIPSCLKGSNGVGVSIKSWNGLENHIDRYAHKPDKKLKCWEDFEYESGKKRKNKRRKNGDKSFRPNQFQLVSDLKYNHA</sequence>
<evidence type="ECO:0000256" key="6">
    <source>
        <dbReference type="ARBA" id="ARBA00022801"/>
    </source>
</evidence>
<comment type="caution">
    <text evidence="15">The sequence shown here is derived from an EMBL/GenBank/DDBJ whole genome shotgun (WGS) entry which is preliminary data.</text>
</comment>
<dbReference type="GO" id="GO:0005829">
    <property type="term" value="C:cytosol"/>
    <property type="evidence" value="ECO:0007669"/>
    <property type="project" value="TreeGrafter"/>
</dbReference>
<keyword evidence="5" id="KW-0833">Ubl conjugation pathway</keyword>
<evidence type="ECO:0000256" key="2">
    <source>
        <dbReference type="ARBA" id="ARBA00009085"/>
    </source>
</evidence>
<reference evidence="15 16" key="1">
    <citation type="journal article" date="2014" name="Genome Biol. Evol.">
        <title>The genome of the myxosporean Thelohanellus kitauei shows adaptations to nutrient acquisition within its fish host.</title>
        <authorList>
            <person name="Yang Y."/>
            <person name="Xiong J."/>
            <person name="Zhou Z."/>
            <person name="Huo F."/>
            <person name="Miao W."/>
            <person name="Ran C."/>
            <person name="Liu Y."/>
            <person name="Zhang J."/>
            <person name="Feng J."/>
            <person name="Wang M."/>
            <person name="Wang M."/>
            <person name="Wang L."/>
            <person name="Yao B."/>
        </authorList>
    </citation>
    <scope>NUCLEOTIDE SEQUENCE [LARGE SCALE GENOMIC DNA]</scope>
    <source>
        <strain evidence="15">Wuqing</strain>
    </source>
</reference>
<evidence type="ECO:0000313" key="16">
    <source>
        <dbReference type="Proteomes" id="UP000031668"/>
    </source>
</evidence>
<evidence type="ECO:0000256" key="12">
    <source>
        <dbReference type="ARBA" id="ARBA00043009"/>
    </source>
</evidence>
<dbReference type="EMBL" id="JWZT01004163">
    <property type="protein sequence ID" value="KII64621.1"/>
    <property type="molecule type" value="Genomic_DNA"/>
</dbReference>
<evidence type="ECO:0000256" key="8">
    <source>
        <dbReference type="ARBA" id="ARBA00039432"/>
    </source>
</evidence>
<dbReference type="InterPro" id="IPR038765">
    <property type="entry name" value="Papain-like_cys_pep_sf"/>
</dbReference>
<dbReference type="GO" id="GO:0006508">
    <property type="term" value="P:proteolysis"/>
    <property type="evidence" value="ECO:0007669"/>
    <property type="project" value="UniProtKB-KW"/>
</dbReference>
<name>A0A0C2MC92_THEKT</name>
<dbReference type="Gene3D" id="3.90.70.10">
    <property type="entry name" value="Cysteine proteinases"/>
    <property type="match status" value="1"/>
</dbReference>
<dbReference type="Pfam" id="PF00443">
    <property type="entry name" value="UCH"/>
    <property type="match status" value="1"/>
</dbReference>
<gene>
    <name evidence="15" type="ORF">RF11_05125</name>
</gene>
<feature type="domain" description="USP" evidence="14">
    <location>
        <begin position="1"/>
        <end position="246"/>
    </location>
</feature>
<feature type="region of interest" description="Disordered" evidence="13">
    <location>
        <begin position="251"/>
        <end position="271"/>
    </location>
</feature>
<dbReference type="InterPro" id="IPR001394">
    <property type="entry name" value="Peptidase_C19_UCH"/>
</dbReference>
<dbReference type="SUPFAM" id="SSF54001">
    <property type="entry name" value="Cysteine proteinases"/>
    <property type="match status" value="1"/>
</dbReference>
<accession>A0A0C2MC92</accession>
<evidence type="ECO:0000256" key="9">
    <source>
        <dbReference type="ARBA" id="ARBA00041300"/>
    </source>
</evidence>
<keyword evidence="6 15" id="KW-0378">Hydrolase</keyword>
<keyword evidence="16" id="KW-1185">Reference proteome</keyword>
<dbReference type="PANTHER" id="PTHR24006">
    <property type="entry name" value="UBIQUITIN CARBOXYL-TERMINAL HYDROLASE"/>
    <property type="match status" value="1"/>
</dbReference>